<dbReference type="Proteomes" id="UP001491552">
    <property type="component" value="Unassembled WGS sequence"/>
</dbReference>
<keyword evidence="3" id="KW-0479">Metal-binding</keyword>
<keyword evidence="5" id="KW-0411">Iron-sulfur</keyword>
<dbReference type="SUPFAM" id="SSF54862">
    <property type="entry name" value="4Fe-4S ferredoxins"/>
    <property type="match status" value="1"/>
</dbReference>
<dbReference type="PROSITE" id="PS51379">
    <property type="entry name" value="4FE4S_FER_2"/>
    <property type="match status" value="1"/>
</dbReference>
<keyword evidence="4" id="KW-0408">Iron</keyword>
<dbReference type="GO" id="GO:0004139">
    <property type="term" value="F:deoxyribose-phosphate aldolase activity"/>
    <property type="evidence" value="ECO:0007669"/>
    <property type="project" value="UniProtKB-EC"/>
</dbReference>
<dbReference type="RefSeq" id="WP_349136438.1">
    <property type="nucleotide sequence ID" value="NZ_JBBMFF010000241.1"/>
</dbReference>
<comment type="caution">
    <text evidence="11">The sequence shown here is derived from an EMBL/GenBank/DDBJ whole genome shotgun (WGS) entry which is preliminary data.</text>
</comment>
<evidence type="ECO:0000256" key="8">
    <source>
        <dbReference type="ARBA" id="ARBA00048791"/>
    </source>
</evidence>
<dbReference type="InterPro" id="IPR017896">
    <property type="entry name" value="4Fe4S_Fe-S-bd"/>
</dbReference>
<dbReference type="Pfam" id="PF01791">
    <property type="entry name" value="DeoC"/>
    <property type="match status" value="1"/>
</dbReference>
<protein>
    <recommendedName>
        <fullName evidence="9">Deoxyribose-phosphate aldolase</fullName>
        <shortName evidence="9">DERA</shortName>
        <ecNumber evidence="9">4.1.2.4</ecNumber>
    </recommendedName>
    <alternativeName>
        <fullName evidence="9">2-deoxy-D-ribose 5-phosphate aldolase</fullName>
    </alternativeName>
    <alternativeName>
        <fullName evidence="9">Phosphodeoxyriboaldolase</fullName>
        <shortName evidence="9">Deoxyriboaldolase</shortName>
    </alternativeName>
</protein>
<evidence type="ECO:0000256" key="2">
    <source>
        <dbReference type="ARBA" id="ARBA00022490"/>
    </source>
</evidence>
<keyword evidence="2 9" id="KW-0963">Cytoplasm</keyword>
<evidence type="ECO:0000256" key="3">
    <source>
        <dbReference type="ARBA" id="ARBA00022723"/>
    </source>
</evidence>
<dbReference type="InterPro" id="IPR028581">
    <property type="entry name" value="DeoC_typeI"/>
</dbReference>
<comment type="catalytic activity">
    <reaction evidence="8 9">
        <text>2-deoxy-D-ribose 5-phosphate = D-glyceraldehyde 3-phosphate + acetaldehyde</text>
        <dbReference type="Rhea" id="RHEA:12821"/>
        <dbReference type="ChEBI" id="CHEBI:15343"/>
        <dbReference type="ChEBI" id="CHEBI:59776"/>
        <dbReference type="ChEBI" id="CHEBI:62877"/>
        <dbReference type="EC" id="4.1.2.4"/>
    </reaction>
</comment>
<dbReference type="InterPro" id="IPR002915">
    <property type="entry name" value="DeoC/FbaB/LacD_aldolase"/>
</dbReference>
<name>A0ABV1G8F7_9FIRM</name>
<feature type="domain" description="4Fe-4S ferredoxin-type" evidence="10">
    <location>
        <begin position="211"/>
        <end position="240"/>
    </location>
</feature>
<organism evidence="11 12">
    <name type="scientific">Faecousia intestinalis</name>
    <dbReference type="NCBI Taxonomy" id="3133167"/>
    <lineage>
        <taxon>Bacteria</taxon>
        <taxon>Bacillati</taxon>
        <taxon>Bacillota</taxon>
        <taxon>Clostridia</taxon>
        <taxon>Eubacteriales</taxon>
        <taxon>Oscillospiraceae</taxon>
        <taxon>Faecousia</taxon>
    </lineage>
</organism>
<evidence type="ECO:0000256" key="7">
    <source>
        <dbReference type="ARBA" id="ARBA00023270"/>
    </source>
</evidence>
<dbReference type="HAMAP" id="MF_00114">
    <property type="entry name" value="DeoC_type1"/>
    <property type="match status" value="1"/>
</dbReference>
<comment type="subcellular location">
    <subcellularLocation>
        <location evidence="9">Cytoplasm</location>
    </subcellularLocation>
</comment>
<dbReference type="PANTHER" id="PTHR10889:SF1">
    <property type="entry name" value="DEOXYRIBOSE-PHOSPHATE ALDOLASE"/>
    <property type="match status" value="1"/>
</dbReference>
<comment type="function">
    <text evidence="9">Catalyzes a reversible aldol reaction between acetaldehyde and D-glyceraldehyde 3-phosphate to generate 2-deoxy-D-ribose 5-phosphate.</text>
</comment>
<dbReference type="PIRSF" id="PIRSF001357">
    <property type="entry name" value="DeoC"/>
    <property type="match status" value="1"/>
</dbReference>
<sequence length="242" mass="25841">MAKYIDHTYLKPEASVNEIRKICDEAKKYHCASVCVNPSYIQYVAQQLEGSGVTPCCVIAFPFGTSTPEAKAFEASDAASKGAREIDMVINVGAIKSGDWLLVKRDIEGVVNAVKGRAKVKVIIEACLLTDEEKVKACTVAKLAGAAFVKTSTGYSTGGATVEDVRLMRETVGPEMGVKASGGVRTYDDAIAMLKAGANRLGCSSTMKIVSGVKEDEHKCVNCGNCKNQCPSGNVEIRKKLY</sequence>
<evidence type="ECO:0000259" key="10">
    <source>
        <dbReference type="PROSITE" id="PS51379"/>
    </source>
</evidence>
<dbReference type="NCBIfam" id="TIGR00126">
    <property type="entry name" value="deoC"/>
    <property type="match status" value="1"/>
</dbReference>
<feature type="active site" description="Proton donor/acceptor" evidence="9">
    <location>
        <position position="87"/>
    </location>
</feature>
<evidence type="ECO:0000256" key="5">
    <source>
        <dbReference type="ARBA" id="ARBA00023014"/>
    </source>
</evidence>
<evidence type="ECO:0000256" key="4">
    <source>
        <dbReference type="ARBA" id="ARBA00023004"/>
    </source>
</evidence>
<accession>A0ABV1G8F7</accession>
<dbReference type="PANTHER" id="PTHR10889">
    <property type="entry name" value="DEOXYRIBOSE-PHOSPHATE ALDOLASE"/>
    <property type="match status" value="1"/>
</dbReference>
<evidence type="ECO:0000256" key="1">
    <source>
        <dbReference type="ARBA" id="ARBA00010936"/>
    </source>
</evidence>
<gene>
    <name evidence="9 11" type="primary">deoC</name>
    <name evidence="11" type="ORF">WMO66_10415</name>
</gene>
<keyword evidence="7 9" id="KW-0704">Schiff base</keyword>
<dbReference type="InterPro" id="IPR017900">
    <property type="entry name" value="4Fe4S_Fe_S_CS"/>
</dbReference>
<reference evidence="11 12" key="1">
    <citation type="submission" date="2024-03" db="EMBL/GenBank/DDBJ databases">
        <title>Human intestinal bacterial collection.</title>
        <authorList>
            <person name="Pauvert C."/>
            <person name="Hitch T.C.A."/>
            <person name="Clavel T."/>
        </authorList>
    </citation>
    <scope>NUCLEOTIDE SEQUENCE [LARGE SCALE GENOMIC DNA]</scope>
    <source>
        <strain evidence="11 12">CLA-AA-H192</strain>
    </source>
</reference>
<dbReference type="InterPro" id="IPR013785">
    <property type="entry name" value="Aldolase_TIM"/>
</dbReference>
<dbReference type="Gene3D" id="3.20.20.70">
    <property type="entry name" value="Aldolase class I"/>
    <property type="match status" value="1"/>
</dbReference>
<dbReference type="EC" id="4.1.2.4" evidence="9"/>
<feature type="active site" description="Schiff-base intermediate with acetaldehyde" evidence="9">
    <location>
        <position position="150"/>
    </location>
</feature>
<dbReference type="InterPro" id="IPR011343">
    <property type="entry name" value="DeoC"/>
</dbReference>
<keyword evidence="6 9" id="KW-0456">Lyase</keyword>
<feature type="active site" description="Proton donor/acceptor" evidence="9">
    <location>
        <position position="179"/>
    </location>
</feature>
<dbReference type="SMART" id="SM01133">
    <property type="entry name" value="DeoC"/>
    <property type="match status" value="1"/>
</dbReference>
<keyword evidence="12" id="KW-1185">Reference proteome</keyword>
<evidence type="ECO:0000313" key="12">
    <source>
        <dbReference type="Proteomes" id="UP001491552"/>
    </source>
</evidence>
<evidence type="ECO:0000313" key="11">
    <source>
        <dbReference type="EMBL" id="MEQ2511652.1"/>
    </source>
</evidence>
<evidence type="ECO:0000256" key="9">
    <source>
        <dbReference type="HAMAP-Rule" id="MF_00114"/>
    </source>
</evidence>
<dbReference type="PROSITE" id="PS00198">
    <property type="entry name" value="4FE4S_FER_1"/>
    <property type="match status" value="1"/>
</dbReference>
<proteinExistence type="inferred from homology"/>
<evidence type="ECO:0000256" key="6">
    <source>
        <dbReference type="ARBA" id="ARBA00023239"/>
    </source>
</evidence>
<dbReference type="SUPFAM" id="SSF51569">
    <property type="entry name" value="Aldolase"/>
    <property type="match status" value="1"/>
</dbReference>
<dbReference type="CDD" id="cd00959">
    <property type="entry name" value="DeoC"/>
    <property type="match status" value="1"/>
</dbReference>
<dbReference type="EMBL" id="JBBMFF010000241">
    <property type="protein sequence ID" value="MEQ2511652.1"/>
    <property type="molecule type" value="Genomic_DNA"/>
</dbReference>
<comment type="similarity">
    <text evidence="1 9">Belongs to the DeoC/FbaB aldolase family. DeoC type 1 subfamily.</text>
</comment>
<comment type="pathway">
    <text evidence="9">Carbohydrate degradation; 2-deoxy-D-ribose 1-phosphate degradation; D-glyceraldehyde 3-phosphate and acetaldehyde from 2-deoxy-alpha-D-ribose 1-phosphate: step 2/2.</text>
</comment>